<dbReference type="AlphaFoldDB" id="A0A8J3PD17"/>
<dbReference type="InterPro" id="IPR011008">
    <property type="entry name" value="Dimeric_a/b-barrel"/>
</dbReference>
<organism evidence="3 4">
    <name type="scientific">Catellatospora coxensis</name>
    <dbReference type="NCBI Taxonomy" id="310354"/>
    <lineage>
        <taxon>Bacteria</taxon>
        <taxon>Bacillati</taxon>
        <taxon>Actinomycetota</taxon>
        <taxon>Actinomycetes</taxon>
        <taxon>Micromonosporales</taxon>
        <taxon>Micromonosporaceae</taxon>
        <taxon>Catellatospora</taxon>
    </lineage>
</organism>
<proteinExistence type="inferred from homology"/>
<dbReference type="Gene3D" id="3.30.70.1060">
    <property type="entry name" value="Dimeric alpha+beta barrel"/>
    <property type="match status" value="1"/>
</dbReference>
<comment type="similarity">
    <text evidence="1">Belongs to the YciI family.</text>
</comment>
<name>A0A8J3PD17_9ACTN</name>
<gene>
    <name evidence="3" type="ORF">Cco03nite_72860</name>
</gene>
<evidence type="ECO:0000256" key="1">
    <source>
        <dbReference type="ARBA" id="ARBA00007689"/>
    </source>
</evidence>
<dbReference type="RefSeq" id="WP_203698556.1">
    <property type="nucleotide sequence ID" value="NZ_BAAALC010000088.1"/>
</dbReference>
<evidence type="ECO:0000313" key="4">
    <source>
        <dbReference type="Proteomes" id="UP000630887"/>
    </source>
</evidence>
<reference evidence="3 4" key="1">
    <citation type="submission" date="2021-01" db="EMBL/GenBank/DDBJ databases">
        <title>Whole genome shotgun sequence of Catellatospora coxensis NBRC 107359.</title>
        <authorList>
            <person name="Komaki H."/>
            <person name="Tamura T."/>
        </authorList>
    </citation>
    <scope>NUCLEOTIDE SEQUENCE [LARGE SCALE GENOMIC DNA]</scope>
    <source>
        <strain evidence="3 4">NBRC 107359</strain>
    </source>
</reference>
<dbReference type="Pfam" id="PF03795">
    <property type="entry name" value="YCII"/>
    <property type="match status" value="1"/>
</dbReference>
<accession>A0A8J3PD17</accession>
<keyword evidence="4" id="KW-1185">Reference proteome</keyword>
<feature type="domain" description="YCII-related" evidence="2">
    <location>
        <begin position="1"/>
        <end position="124"/>
    </location>
</feature>
<evidence type="ECO:0000313" key="3">
    <source>
        <dbReference type="EMBL" id="GIG10586.1"/>
    </source>
</evidence>
<sequence length="129" mass="14546">MKYVVLIYNNPTTWQHPMFLQQSEPLSEQERAERTSEFQTLLKELTETGELVDSAALGDPAHSMALRMREGVLAATDGPFADVKEHLAGYFVLDCATPERARELARRFPDVRAGGVELRPVLDLSEIRM</sequence>
<dbReference type="PANTHER" id="PTHR35174">
    <property type="entry name" value="BLL7171 PROTEIN-RELATED"/>
    <property type="match status" value="1"/>
</dbReference>
<dbReference type="PANTHER" id="PTHR35174:SF3">
    <property type="entry name" value="BLL7171 PROTEIN"/>
    <property type="match status" value="1"/>
</dbReference>
<dbReference type="InterPro" id="IPR005545">
    <property type="entry name" value="YCII"/>
</dbReference>
<comment type="caution">
    <text evidence="3">The sequence shown here is derived from an EMBL/GenBank/DDBJ whole genome shotgun (WGS) entry which is preliminary data.</text>
</comment>
<dbReference type="EMBL" id="BONI01000094">
    <property type="protein sequence ID" value="GIG10586.1"/>
    <property type="molecule type" value="Genomic_DNA"/>
</dbReference>
<dbReference type="Proteomes" id="UP000630887">
    <property type="component" value="Unassembled WGS sequence"/>
</dbReference>
<dbReference type="SUPFAM" id="SSF54909">
    <property type="entry name" value="Dimeric alpha+beta barrel"/>
    <property type="match status" value="1"/>
</dbReference>
<protein>
    <recommendedName>
        <fullName evidence="2">YCII-related domain-containing protein</fullName>
    </recommendedName>
</protein>
<evidence type="ECO:0000259" key="2">
    <source>
        <dbReference type="Pfam" id="PF03795"/>
    </source>
</evidence>